<name>A0AA38FP60_TAXCH</name>
<evidence type="ECO:0000256" key="2">
    <source>
        <dbReference type="ARBA" id="ARBA00005065"/>
    </source>
</evidence>
<dbReference type="EC" id="2.5.1.72" evidence="3"/>
<accession>A0AA38FP60</accession>
<dbReference type="SUPFAM" id="SSF142754">
    <property type="entry name" value="NadA-like"/>
    <property type="match status" value="1"/>
</dbReference>
<keyword evidence="7" id="KW-0479">Metal-binding</keyword>
<comment type="caution">
    <text evidence="11">The sequence shown here is derived from an EMBL/GenBank/DDBJ whole genome shotgun (WGS) entry which is preliminary data.</text>
</comment>
<evidence type="ECO:0000313" key="12">
    <source>
        <dbReference type="Proteomes" id="UP000824469"/>
    </source>
</evidence>
<evidence type="ECO:0000256" key="5">
    <source>
        <dbReference type="ARBA" id="ARBA00022642"/>
    </source>
</evidence>
<dbReference type="InterPro" id="IPR036094">
    <property type="entry name" value="NadA_sf"/>
</dbReference>
<keyword evidence="9" id="KW-0411">Iron-sulfur</keyword>
<keyword evidence="6" id="KW-0808">Transferase</keyword>
<comment type="pathway">
    <text evidence="2">Cofactor biosynthesis; NAD(+) biosynthesis; quinolinate from iminoaspartate: step 1/1.</text>
</comment>
<reference evidence="11 12" key="1">
    <citation type="journal article" date="2021" name="Nat. Plants">
        <title>The Taxus genome provides insights into paclitaxel biosynthesis.</title>
        <authorList>
            <person name="Xiong X."/>
            <person name="Gou J."/>
            <person name="Liao Q."/>
            <person name="Li Y."/>
            <person name="Zhou Q."/>
            <person name="Bi G."/>
            <person name="Li C."/>
            <person name="Du R."/>
            <person name="Wang X."/>
            <person name="Sun T."/>
            <person name="Guo L."/>
            <person name="Liang H."/>
            <person name="Lu P."/>
            <person name="Wu Y."/>
            <person name="Zhang Z."/>
            <person name="Ro D.K."/>
            <person name="Shang Y."/>
            <person name="Huang S."/>
            <person name="Yan J."/>
        </authorList>
    </citation>
    <scope>NUCLEOTIDE SEQUENCE [LARGE SCALE GENOMIC DNA]</scope>
    <source>
        <strain evidence="11">Ta-2019</strain>
    </source>
</reference>
<feature type="non-terminal residue" evidence="11">
    <location>
        <position position="203"/>
    </location>
</feature>
<dbReference type="GO" id="GO:0051539">
    <property type="term" value="F:4 iron, 4 sulfur cluster binding"/>
    <property type="evidence" value="ECO:0007669"/>
    <property type="project" value="UniProtKB-KW"/>
</dbReference>
<comment type="cofactor">
    <cofactor evidence="1">
        <name>[4Fe-4S] cluster</name>
        <dbReference type="ChEBI" id="CHEBI:49883"/>
    </cofactor>
</comment>
<evidence type="ECO:0000256" key="4">
    <source>
        <dbReference type="ARBA" id="ARBA00022485"/>
    </source>
</evidence>
<dbReference type="EMBL" id="JAHRHJ020000007">
    <property type="protein sequence ID" value="KAH9307496.1"/>
    <property type="molecule type" value="Genomic_DNA"/>
</dbReference>
<evidence type="ECO:0000256" key="1">
    <source>
        <dbReference type="ARBA" id="ARBA00001966"/>
    </source>
</evidence>
<organism evidence="11 12">
    <name type="scientific">Taxus chinensis</name>
    <name type="common">Chinese yew</name>
    <name type="synonym">Taxus wallichiana var. chinensis</name>
    <dbReference type="NCBI Taxonomy" id="29808"/>
    <lineage>
        <taxon>Eukaryota</taxon>
        <taxon>Viridiplantae</taxon>
        <taxon>Streptophyta</taxon>
        <taxon>Embryophyta</taxon>
        <taxon>Tracheophyta</taxon>
        <taxon>Spermatophyta</taxon>
        <taxon>Pinopsida</taxon>
        <taxon>Pinidae</taxon>
        <taxon>Conifers II</taxon>
        <taxon>Cupressales</taxon>
        <taxon>Taxaceae</taxon>
        <taxon>Taxus</taxon>
    </lineage>
</organism>
<dbReference type="PANTHER" id="PTHR30573:SF0">
    <property type="entry name" value="QUINOLINATE SYNTHASE, CHLOROPLASTIC"/>
    <property type="match status" value="1"/>
</dbReference>
<dbReference type="Proteomes" id="UP000824469">
    <property type="component" value="Unassembled WGS sequence"/>
</dbReference>
<evidence type="ECO:0000256" key="8">
    <source>
        <dbReference type="ARBA" id="ARBA00023004"/>
    </source>
</evidence>
<sequence length="203" mass="21904">MKLEAKKREQQRRRGSTLESSRISSLSDGAAGMELVADIDEHLQFILGTESGMVTAIVAAVRNALKDVRRAKVEVEIIFPVSSDSMSEPQSSGDLESNGSTNLTKLSIVPGVSSGEGCSIHGGCASCPYMKMNSLDSLLKVCHLVDTSKAFLLSTYESQRFNTSMLSGHSIADLGCEPILHMRQFQSSGKLPKKLVQQVVGRN</sequence>
<evidence type="ECO:0000256" key="9">
    <source>
        <dbReference type="ARBA" id="ARBA00023014"/>
    </source>
</evidence>
<evidence type="ECO:0000256" key="10">
    <source>
        <dbReference type="SAM" id="MobiDB-lite"/>
    </source>
</evidence>
<protein>
    <recommendedName>
        <fullName evidence="3">quinolinate synthase</fullName>
        <ecNumber evidence="3">2.5.1.72</ecNumber>
    </recommendedName>
</protein>
<evidence type="ECO:0000313" key="11">
    <source>
        <dbReference type="EMBL" id="KAH9307496.1"/>
    </source>
</evidence>
<evidence type="ECO:0000256" key="7">
    <source>
        <dbReference type="ARBA" id="ARBA00022723"/>
    </source>
</evidence>
<dbReference type="AlphaFoldDB" id="A0AA38FP60"/>
<dbReference type="GO" id="GO:0009507">
    <property type="term" value="C:chloroplast"/>
    <property type="evidence" value="ECO:0007669"/>
    <property type="project" value="TreeGrafter"/>
</dbReference>
<keyword evidence="5" id="KW-0662">Pyridine nucleotide biosynthesis</keyword>
<evidence type="ECO:0000256" key="6">
    <source>
        <dbReference type="ARBA" id="ARBA00022679"/>
    </source>
</evidence>
<dbReference type="GO" id="GO:0046872">
    <property type="term" value="F:metal ion binding"/>
    <property type="evidence" value="ECO:0007669"/>
    <property type="project" value="UniProtKB-KW"/>
</dbReference>
<dbReference type="InterPro" id="IPR003473">
    <property type="entry name" value="NadA"/>
</dbReference>
<dbReference type="PANTHER" id="PTHR30573">
    <property type="entry name" value="QUINOLINATE SYNTHETASE A"/>
    <property type="match status" value="1"/>
</dbReference>
<feature type="region of interest" description="Disordered" evidence="10">
    <location>
        <begin position="1"/>
        <end position="25"/>
    </location>
</feature>
<evidence type="ECO:0000256" key="3">
    <source>
        <dbReference type="ARBA" id="ARBA00012669"/>
    </source>
</evidence>
<keyword evidence="12" id="KW-1185">Reference proteome</keyword>
<dbReference type="GO" id="GO:0008987">
    <property type="term" value="F:quinolinate synthetase A activity"/>
    <property type="evidence" value="ECO:0007669"/>
    <property type="project" value="InterPro"/>
</dbReference>
<gene>
    <name evidence="11" type="ORF">KI387_035407</name>
</gene>
<proteinExistence type="predicted"/>
<keyword evidence="4" id="KW-0004">4Fe-4S</keyword>
<keyword evidence="8" id="KW-0408">Iron</keyword>
<dbReference type="GO" id="GO:0034628">
    <property type="term" value="P:'de novo' NAD+ biosynthetic process from L-aspartate"/>
    <property type="evidence" value="ECO:0007669"/>
    <property type="project" value="TreeGrafter"/>
</dbReference>